<dbReference type="GO" id="GO:0005886">
    <property type="term" value="C:plasma membrane"/>
    <property type="evidence" value="ECO:0007669"/>
    <property type="project" value="TreeGrafter"/>
</dbReference>
<feature type="domain" description="Exocyst complex component Sec3 coiled-coil" evidence="1">
    <location>
        <begin position="15"/>
        <end position="130"/>
    </location>
</feature>
<reference evidence="2 3" key="1">
    <citation type="journal article" date="2020" name="Genome Biol. Evol.">
        <title>Comparative genomics of strictly vertically transmitted, feminizing microsporidia endosymbionts of amphipod crustaceans.</title>
        <authorList>
            <person name="Cormier A."/>
            <person name="Chebbi M.A."/>
            <person name="Giraud I."/>
            <person name="Wattier R."/>
            <person name="Teixeira M."/>
            <person name="Gilbert C."/>
            <person name="Rigaud T."/>
            <person name="Cordaux R."/>
        </authorList>
    </citation>
    <scope>NUCLEOTIDE SEQUENCE [LARGE SCALE GENOMIC DNA]</scope>
    <source>
        <strain evidence="2 3">Ou3-Ou53</strain>
    </source>
</reference>
<dbReference type="OrthoDB" id="27109at2759"/>
<evidence type="ECO:0000313" key="3">
    <source>
        <dbReference type="Proteomes" id="UP000740883"/>
    </source>
</evidence>
<evidence type="ECO:0000259" key="1">
    <source>
        <dbReference type="Pfam" id="PF09763"/>
    </source>
</evidence>
<keyword evidence="3" id="KW-1185">Reference proteome</keyword>
<dbReference type="GO" id="GO:0006887">
    <property type="term" value="P:exocytosis"/>
    <property type="evidence" value="ECO:0007669"/>
    <property type="project" value="InterPro"/>
</dbReference>
<dbReference type="GO" id="GO:0000145">
    <property type="term" value="C:exocyst"/>
    <property type="evidence" value="ECO:0007669"/>
    <property type="project" value="InterPro"/>
</dbReference>
<proteinExistence type="predicted"/>
<dbReference type="GO" id="GO:0006893">
    <property type="term" value="P:Golgi to plasma membrane transport"/>
    <property type="evidence" value="ECO:0007669"/>
    <property type="project" value="TreeGrafter"/>
</dbReference>
<gene>
    <name evidence="2" type="ORF">NGRA_1285</name>
</gene>
<protein>
    <recommendedName>
        <fullName evidence="1">Exocyst complex component Sec3 coiled-coil domain-containing protein</fullName>
    </recommendedName>
</protein>
<dbReference type="EMBL" id="SBJO01000076">
    <property type="protein sequence ID" value="KAF9763416.1"/>
    <property type="molecule type" value="Genomic_DNA"/>
</dbReference>
<evidence type="ECO:0000313" key="2">
    <source>
        <dbReference type="EMBL" id="KAF9763416.1"/>
    </source>
</evidence>
<dbReference type="GO" id="GO:0005546">
    <property type="term" value="F:phosphatidylinositol-4,5-bisphosphate binding"/>
    <property type="evidence" value="ECO:0007669"/>
    <property type="project" value="TreeGrafter"/>
</dbReference>
<comment type="caution">
    <text evidence="2">The sequence shown here is derived from an EMBL/GenBank/DDBJ whole genome shotgun (WGS) entry which is preliminary data.</text>
</comment>
<dbReference type="Proteomes" id="UP000740883">
    <property type="component" value="Unassembled WGS sequence"/>
</dbReference>
<dbReference type="Pfam" id="PF09763">
    <property type="entry name" value="Sec3_CC"/>
    <property type="match status" value="1"/>
</dbReference>
<name>A0A9P6GYQ5_9MICR</name>
<dbReference type="PANTHER" id="PTHR16092:SF14">
    <property type="entry name" value="EXOCYST COMPLEX COMPONENT 1 ISOFORM X1"/>
    <property type="match status" value="1"/>
</dbReference>
<sequence length="466" mass="54549">MEEEIDSLFLGQDDSEIKESSIKDLEICSDKIASLVPFIDIICGKMGSIKMDYDLYYIKLERLAKEMATIEDANTKLENEILYQTSIYNRLRDLLISLEIKEEHFISLETEALDTPEGLSKIEKALNILCSFDIPDYTIRVVEEKKERIEKALRSFYKRFIHFLGTFFGKKEASSGVLRVHSDLYSRMKAYKDIYAYSRRFPDFYAVLCRVYFKHAQNLYSREIETHLATVHKLLTNEDKDKVDEKVEECLGGLMETYKSIEDCESKFLKDMNIDLDSSEVFSSSNKIILDFIEDVFYISPLSTIIFLEHNEHEELKIKLKKKFISREMEVKDPKEGLKRFKEIIKKSKIDDLNSVLYGLNKERILRRNKDTFELLESKMLLDDLIYADMNENLRNEHFQCINDLHESIKKSLIGYVFEEGDAEVEGRLKEIGRKVKGGKLQKEVYEILSETVDDKEALKKIILDN</sequence>
<dbReference type="InterPro" id="IPR019160">
    <property type="entry name" value="Sec3_CC"/>
</dbReference>
<accession>A0A9P6GYQ5</accession>
<dbReference type="AlphaFoldDB" id="A0A9P6GYQ5"/>
<organism evidence="2 3">
    <name type="scientific">Nosema granulosis</name>
    <dbReference type="NCBI Taxonomy" id="83296"/>
    <lineage>
        <taxon>Eukaryota</taxon>
        <taxon>Fungi</taxon>
        <taxon>Fungi incertae sedis</taxon>
        <taxon>Microsporidia</taxon>
        <taxon>Nosematidae</taxon>
        <taxon>Nosema</taxon>
    </lineage>
</organism>
<dbReference type="PANTHER" id="PTHR16092">
    <property type="entry name" value="SEC3/SYNTAXIN-RELATED"/>
    <property type="match status" value="1"/>
</dbReference>